<dbReference type="PROSITE" id="PS00101">
    <property type="entry name" value="HEXAPEP_TRANSFERASES"/>
    <property type="match status" value="1"/>
</dbReference>
<dbReference type="Gene3D" id="2.160.10.10">
    <property type="entry name" value="Hexapeptide repeat proteins"/>
    <property type="match status" value="1"/>
</dbReference>
<dbReference type="InterPro" id="IPR018357">
    <property type="entry name" value="Hexapep_transf_CS"/>
</dbReference>
<evidence type="ECO:0000313" key="5">
    <source>
        <dbReference type="Proteomes" id="UP000324800"/>
    </source>
</evidence>
<name>A0A5J4V8B0_9EUKA</name>
<dbReference type="Proteomes" id="UP000324800">
    <property type="component" value="Unassembled WGS sequence"/>
</dbReference>
<evidence type="ECO:0000256" key="2">
    <source>
        <dbReference type="ARBA" id="ARBA00022679"/>
    </source>
</evidence>
<dbReference type="GO" id="GO:0008374">
    <property type="term" value="F:O-acyltransferase activity"/>
    <property type="evidence" value="ECO:0007669"/>
    <property type="project" value="TreeGrafter"/>
</dbReference>
<reference evidence="4 5" key="1">
    <citation type="submission" date="2019-03" db="EMBL/GenBank/DDBJ databases">
        <title>Single cell metagenomics reveals metabolic interactions within the superorganism composed of flagellate Streblomastix strix and complex community of Bacteroidetes bacteria on its surface.</title>
        <authorList>
            <person name="Treitli S.C."/>
            <person name="Kolisko M."/>
            <person name="Husnik F."/>
            <person name="Keeling P."/>
            <person name="Hampl V."/>
        </authorList>
    </citation>
    <scope>NUCLEOTIDE SEQUENCE [LARGE SCALE GENOMIC DNA]</scope>
    <source>
        <strain evidence="4">ST1C</strain>
    </source>
</reference>
<proteinExistence type="inferred from homology"/>
<dbReference type="Pfam" id="PF14602">
    <property type="entry name" value="Hexapep_2"/>
    <property type="match status" value="1"/>
</dbReference>
<dbReference type="InterPro" id="IPR001451">
    <property type="entry name" value="Hexapep"/>
</dbReference>
<feature type="non-terminal residue" evidence="4">
    <location>
        <position position="1"/>
    </location>
</feature>
<dbReference type="InterPro" id="IPR011004">
    <property type="entry name" value="Trimer_LpxA-like_sf"/>
</dbReference>
<comment type="similarity">
    <text evidence="1">Belongs to the transferase hexapeptide repeat family.</text>
</comment>
<feature type="region of interest" description="Disordered" evidence="3">
    <location>
        <begin position="200"/>
        <end position="232"/>
    </location>
</feature>
<feature type="compositionally biased region" description="Polar residues" evidence="3">
    <location>
        <begin position="209"/>
        <end position="218"/>
    </location>
</feature>
<evidence type="ECO:0000256" key="1">
    <source>
        <dbReference type="ARBA" id="ARBA00007274"/>
    </source>
</evidence>
<dbReference type="PANTHER" id="PTHR23416">
    <property type="entry name" value="SIALIC ACID SYNTHASE-RELATED"/>
    <property type="match status" value="1"/>
</dbReference>
<dbReference type="SUPFAM" id="SSF51161">
    <property type="entry name" value="Trimeric LpxA-like enzymes"/>
    <property type="match status" value="1"/>
</dbReference>
<protein>
    <submittedName>
        <fullName evidence="4">Putative sugar O-acetyltransferase</fullName>
    </submittedName>
</protein>
<dbReference type="EMBL" id="SNRW01008961">
    <property type="protein sequence ID" value="KAA6378725.1"/>
    <property type="molecule type" value="Genomic_DNA"/>
</dbReference>
<keyword evidence="2 4" id="KW-0808">Transferase</keyword>
<feature type="compositionally biased region" description="Basic and acidic residues" evidence="3">
    <location>
        <begin position="220"/>
        <end position="232"/>
    </location>
</feature>
<gene>
    <name evidence="4" type="ORF">EZS28_025747</name>
</gene>
<organism evidence="4 5">
    <name type="scientific">Streblomastix strix</name>
    <dbReference type="NCBI Taxonomy" id="222440"/>
    <lineage>
        <taxon>Eukaryota</taxon>
        <taxon>Metamonada</taxon>
        <taxon>Preaxostyla</taxon>
        <taxon>Oxymonadida</taxon>
        <taxon>Streblomastigidae</taxon>
        <taxon>Streblomastix</taxon>
    </lineage>
</organism>
<dbReference type="OrthoDB" id="25818at2759"/>
<dbReference type="CDD" id="cd03357">
    <property type="entry name" value="LbH_MAT_GAT"/>
    <property type="match status" value="1"/>
</dbReference>
<dbReference type="Pfam" id="PF00132">
    <property type="entry name" value="Hexapep"/>
    <property type="match status" value="1"/>
</dbReference>
<sequence>GIDELLCEKRDICKLDFLPQLNGAFGDMTKTHKEKTDTVLRLLQQYLQKIGENTILLPPFQADYGCHISIGSNSFINVNAMLQDTAPITIGDDVKFGPNVSLITAGHSLRFEERQFITGVMENLEYALPITVCNGVWIGANVTVMPGVIIGERAVIGAGSVVTRDVPPDTIVAGNPAKVIKTIDQSGILSAEAIRQLEENVRSDKSTHSSKVISQMTLDAQHDKMEEQNQKQ</sequence>
<accession>A0A5J4V8B0</accession>
<dbReference type="AlphaFoldDB" id="A0A5J4V8B0"/>
<dbReference type="PANTHER" id="PTHR23416:SF23">
    <property type="entry name" value="ACETYLTRANSFERASE C18B11.09C-RELATED"/>
    <property type="match status" value="1"/>
</dbReference>
<dbReference type="InterPro" id="IPR051159">
    <property type="entry name" value="Hexapeptide_acetyltransf"/>
</dbReference>
<comment type="caution">
    <text evidence="4">The sequence shown here is derived from an EMBL/GenBank/DDBJ whole genome shotgun (WGS) entry which is preliminary data.</text>
</comment>
<evidence type="ECO:0000256" key="3">
    <source>
        <dbReference type="SAM" id="MobiDB-lite"/>
    </source>
</evidence>
<evidence type="ECO:0000313" key="4">
    <source>
        <dbReference type="EMBL" id="KAA6378725.1"/>
    </source>
</evidence>